<organism evidence="2 3">
    <name type="scientific">Diploptera punctata</name>
    <name type="common">Pacific beetle cockroach</name>
    <dbReference type="NCBI Taxonomy" id="6984"/>
    <lineage>
        <taxon>Eukaryota</taxon>
        <taxon>Metazoa</taxon>
        <taxon>Ecdysozoa</taxon>
        <taxon>Arthropoda</taxon>
        <taxon>Hexapoda</taxon>
        <taxon>Insecta</taxon>
        <taxon>Pterygota</taxon>
        <taxon>Neoptera</taxon>
        <taxon>Polyneoptera</taxon>
        <taxon>Dictyoptera</taxon>
        <taxon>Blattodea</taxon>
        <taxon>Blaberoidea</taxon>
        <taxon>Blaberidae</taxon>
        <taxon>Diplopterinae</taxon>
        <taxon>Diploptera</taxon>
    </lineage>
</organism>
<comment type="caution">
    <text evidence="2">The sequence shown here is derived from an EMBL/GenBank/DDBJ whole genome shotgun (WGS) entry which is preliminary data.</text>
</comment>
<dbReference type="AlphaFoldDB" id="A0AAD8AL93"/>
<reference evidence="2" key="1">
    <citation type="journal article" date="2023" name="IScience">
        <title>Live-bearing cockroach genome reveals convergent evolutionary mechanisms linked to viviparity in insects and beyond.</title>
        <authorList>
            <person name="Fouks B."/>
            <person name="Harrison M.C."/>
            <person name="Mikhailova A.A."/>
            <person name="Marchal E."/>
            <person name="English S."/>
            <person name="Carruthers M."/>
            <person name="Jennings E.C."/>
            <person name="Chiamaka E.L."/>
            <person name="Frigard R.A."/>
            <person name="Pippel M."/>
            <person name="Attardo G.M."/>
            <person name="Benoit J.B."/>
            <person name="Bornberg-Bauer E."/>
            <person name="Tobe S.S."/>
        </authorList>
    </citation>
    <scope>NUCLEOTIDE SEQUENCE</scope>
    <source>
        <strain evidence="2">Stay&amp;Tobe</strain>
    </source>
</reference>
<evidence type="ECO:0000313" key="2">
    <source>
        <dbReference type="EMBL" id="KAJ9600272.1"/>
    </source>
</evidence>
<reference evidence="2" key="2">
    <citation type="submission" date="2023-05" db="EMBL/GenBank/DDBJ databases">
        <authorList>
            <person name="Fouks B."/>
        </authorList>
    </citation>
    <scope>NUCLEOTIDE SEQUENCE</scope>
    <source>
        <strain evidence="2">Stay&amp;Tobe</strain>
        <tissue evidence="2">Testes</tissue>
    </source>
</reference>
<protein>
    <recommendedName>
        <fullName evidence="4">Astakine</fullName>
    </recommendedName>
</protein>
<dbReference type="Gene3D" id="2.10.80.10">
    <property type="entry name" value="Lipase, subunit A"/>
    <property type="match status" value="1"/>
</dbReference>
<evidence type="ECO:0008006" key="4">
    <source>
        <dbReference type="Google" id="ProtNLM"/>
    </source>
</evidence>
<keyword evidence="3" id="KW-1185">Reference proteome</keyword>
<proteinExistence type="predicted"/>
<accession>A0AAD8AL93</accession>
<dbReference type="Proteomes" id="UP001233999">
    <property type="component" value="Unassembled WGS sequence"/>
</dbReference>
<feature type="signal peptide" evidence="1">
    <location>
        <begin position="1"/>
        <end position="21"/>
    </location>
</feature>
<evidence type="ECO:0000313" key="3">
    <source>
        <dbReference type="Proteomes" id="UP001233999"/>
    </source>
</evidence>
<feature type="chain" id="PRO_5042133419" description="Astakine" evidence="1">
    <location>
        <begin position="22"/>
        <end position="116"/>
    </location>
</feature>
<dbReference type="EMBL" id="JASPKZ010000435">
    <property type="protein sequence ID" value="KAJ9600272.1"/>
    <property type="molecule type" value="Genomic_DNA"/>
</dbReference>
<sequence>MMRQIKLIIVLLVAILALIEAQERPSYIGCLNSIECSASQCCTISQQKYSSPTCDNLGIIGSSCRPNNEPQEFHVSYPDGFTAILTNTYLNLCNCSDGLECEVETLTCQASNVTTQ</sequence>
<gene>
    <name evidence="2" type="ORF">L9F63_009448</name>
</gene>
<evidence type="ECO:0000256" key="1">
    <source>
        <dbReference type="SAM" id="SignalP"/>
    </source>
</evidence>
<keyword evidence="1" id="KW-0732">Signal</keyword>
<name>A0AAD8AL93_DIPPU</name>